<keyword evidence="1" id="KW-1133">Transmembrane helix</keyword>
<feature type="transmembrane region" description="Helical" evidence="1">
    <location>
        <begin position="113"/>
        <end position="131"/>
    </location>
</feature>
<evidence type="ECO:0000313" key="3">
    <source>
        <dbReference type="Proteomes" id="UP001500416"/>
    </source>
</evidence>
<accession>A0ABN0U5V2</accession>
<feature type="transmembrane region" description="Helical" evidence="1">
    <location>
        <begin position="9"/>
        <end position="29"/>
    </location>
</feature>
<gene>
    <name evidence="2" type="ORF">GCM10010492_43630</name>
</gene>
<evidence type="ECO:0000313" key="2">
    <source>
        <dbReference type="EMBL" id="GAA0239740.1"/>
    </source>
</evidence>
<evidence type="ECO:0000256" key="1">
    <source>
        <dbReference type="SAM" id="Phobius"/>
    </source>
</evidence>
<organism evidence="2 3">
    <name type="scientific">Saccharothrix mutabilis subsp. mutabilis</name>
    <dbReference type="NCBI Taxonomy" id="66855"/>
    <lineage>
        <taxon>Bacteria</taxon>
        <taxon>Bacillati</taxon>
        <taxon>Actinomycetota</taxon>
        <taxon>Actinomycetes</taxon>
        <taxon>Pseudonocardiales</taxon>
        <taxon>Pseudonocardiaceae</taxon>
        <taxon>Saccharothrix</taxon>
    </lineage>
</organism>
<evidence type="ECO:0008006" key="4">
    <source>
        <dbReference type="Google" id="ProtNLM"/>
    </source>
</evidence>
<feature type="transmembrane region" description="Helical" evidence="1">
    <location>
        <begin position="41"/>
        <end position="60"/>
    </location>
</feature>
<name>A0ABN0U5V2_9PSEU</name>
<keyword evidence="3" id="KW-1185">Reference proteome</keyword>
<keyword evidence="1" id="KW-0472">Membrane</keyword>
<comment type="caution">
    <text evidence="2">The sequence shown here is derived from an EMBL/GenBank/DDBJ whole genome shotgun (WGS) entry which is preliminary data.</text>
</comment>
<protein>
    <recommendedName>
        <fullName evidence="4">DUF2178 domain-containing protein</fullName>
    </recommendedName>
</protein>
<feature type="transmembrane region" description="Helical" evidence="1">
    <location>
        <begin position="81"/>
        <end position="101"/>
    </location>
</feature>
<sequence>MSYEERGTWVYLLVTAGTWAAYAVVLLNRDGPLVDVTYKGALLWAIGLAIVGTVVARILVEVFTRGDQKTDERDRDVNRRGEYVAGTVLGVAMVGPLALTLAEARHFWNANAMYAAFVLAAVVGSVVKLVAYRRGF</sequence>
<keyword evidence="1" id="KW-0812">Transmembrane</keyword>
<dbReference type="Proteomes" id="UP001500416">
    <property type="component" value="Unassembled WGS sequence"/>
</dbReference>
<dbReference type="RefSeq" id="WP_343935690.1">
    <property type="nucleotide sequence ID" value="NZ_BAAABU010000009.1"/>
</dbReference>
<proteinExistence type="predicted"/>
<dbReference type="EMBL" id="BAAABU010000009">
    <property type="protein sequence ID" value="GAA0239740.1"/>
    <property type="molecule type" value="Genomic_DNA"/>
</dbReference>
<reference evidence="2 3" key="1">
    <citation type="journal article" date="2019" name="Int. J. Syst. Evol. Microbiol.">
        <title>The Global Catalogue of Microorganisms (GCM) 10K type strain sequencing project: providing services to taxonomists for standard genome sequencing and annotation.</title>
        <authorList>
            <consortium name="The Broad Institute Genomics Platform"/>
            <consortium name="The Broad Institute Genome Sequencing Center for Infectious Disease"/>
            <person name="Wu L."/>
            <person name="Ma J."/>
        </authorList>
    </citation>
    <scope>NUCLEOTIDE SEQUENCE [LARGE SCALE GENOMIC DNA]</scope>
    <source>
        <strain evidence="2 3">JCM 3380</strain>
    </source>
</reference>